<dbReference type="InterPro" id="IPR024311">
    <property type="entry name" value="Lipocalin-like"/>
</dbReference>
<dbReference type="EMBL" id="JAPWDO010000007">
    <property type="protein sequence ID" value="KAJ5462275.1"/>
    <property type="molecule type" value="Genomic_DNA"/>
</dbReference>
<keyword evidence="3" id="KW-1185">Reference proteome</keyword>
<dbReference type="AlphaFoldDB" id="A0A9X0BHM9"/>
<dbReference type="OrthoDB" id="3904217at2759"/>
<evidence type="ECO:0000313" key="2">
    <source>
        <dbReference type="EMBL" id="KAJ5462275.1"/>
    </source>
</evidence>
<dbReference type="Proteomes" id="UP001147760">
    <property type="component" value="Unassembled WGS sequence"/>
</dbReference>
<evidence type="ECO:0000259" key="1">
    <source>
        <dbReference type="Pfam" id="PF13924"/>
    </source>
</evidence>
<comment type="caution">
    <text evidence="2">The sequence shown here is derived from an EMBL/GenBank/DDBJ whole genome shotgun (WGS) entry which is preliminary data.</text>
</comment>
<evidence type="ECO:0000313" key="3">
    <source>
        <dbReference type="Proteomes" id="UP001147760"/>
    </source>
</evidence>
<organism evidence="2 3">
    <name type="scientific">Penicillium desertorum</name>
    <dbReference type="NCBI Taxonomy" id="1303715"/>
    <lineage>
        <taxon>Eukaryota</taxon>
        <taxon>Fungi</taxon>
        <taxon>Dikarya</taxon>
        <taxon>Ascomycota</taxon>
        <taxon>Pezizomycotina</taxon>
        <taxon>Eurotiomycetes</taxon>
        <taxon>Eurotiomycetidae</taxon>
        <taxon>Eurotiales</taxon>
        <taxon>Aspergillaceae</taxon>
        <taxon>Penicillium</taxon>
    </lineage>
</organism>
<dbReference type="Pfam" id="PF13924">
    <property type="entry name" value="Lipocalin_5"/>
    <property type="match status" value="1"/>
</dbReference>
<protein>
    <recommendedName>
        <fullName evidence="1">Lipocalin-like domain-containing protein</fullName>
    </recommendedName>
</protein>
<sequence length="154" mass="16927">MAVSGLIGSWSLDDYRAVSEHDDHPLLFPLGPNAQGIITYTSCGIMAANIMRPGAKPHENSGAPHGGTAEERANSMLHTLAYSGPYTVRTNKEDINQLTVRHQVVVSSFPNWIGTTQCRLATVKANQLVLETDQPIEVEGVRRRVVLTWHRILS</sequence>
<reference evidence="2" key="1">
    <citation type="submission" date="2022-12" db="EMBL/GenBank/DDBJ databases">
        <authorList>
            <person name="Petersen C."/>
        </authorList>
    </citation>
    <scope>NUCLEOTIDE SEQUENCE</scope>
    <source>
        <strain evidence="2">IBT 17660</strain>
    </source>
</reference>
<reference evidence="2" key="2">
    <citation type="journal article" date="2023" name="IMA Fungus">
        <title>Comparative genomic study of the Penicillium genus elucidates a diverse pangenome and 15 lateral gene transfer events.</title>
        <authorList>
            <person name="Petersen C."/>
            <person name="Sorensen T."/>
            <person name="Nielsen M.R."/>
            <person name="Sondergaard T.E."/>
            <person name="Sorensen J.L."/>
            <person name="Fitzpatrick D.A."/>
            <person name="Frisvad J.C."/>
            <person name="Nielsen K.L."/>
        </authorList>
    </citation>
    <scope>NUCLEOTIDE SEQUENCE</scope>
    <source>
        <strain evidence="2">IBT 17660</strain>
    </source>
</reference>
<feature type="domain" description="Lipocalin-like" evidence="1">
    <location>
        <begin position="7"/>
        <end position="152"/>
    </location>
</feature>
<proteinExistence type="predicted"/>
<gene>
    <name evidence="2" type="ORF">N7530_010480</name>
</gene>
<name>A0A9X0BHM9_9EURO</name>
<accession>A0A9X0BHM9</accession>